<dbReference type="PANTHER" id="PTHR48051:SF1">
    <property type="entry name" value="RAS SUPPRESSOR PROTEIN 1"/>
    <property type="match status" value="1"/>
</dbReference>
<dbReference type="InterPro" id="IPR000159">
    <property type="entry name" value="RA_dom"/>
</dbReference>
<keyword evidence="18" id="KW-0732">Signal</keyword>
<dbReference type="PANTHER" id="PTHR48051">
    <property type="match status" value="1"/>
</dbReference>
<dbReference type="Gene3D" id="3.60.40.10">
    <property type="entry name" value="PPM-type phosphatase domain"/>
    <property type="match status" value="1"/>
</dbReference>
<keyword evidence="10" id="KW-0547">Nucleotide-binding</keyword>
<feature type="region of interest" description="Disordered" evidence="17">
    <location>
        <begin position="533"/>
        <end position="576"/>
    </location>
</feature>
<reference evidence="22 23" key="1">
    <citation type="submission" date="2020-03" db="EMBL/GenBank/DDBJ databases">
        <title>Draft Genome Sequence of Cudoniella acicularis.</title>
        <authorList>
            <person name="Buettner E."/>
            <person name="Kellner H."/>
        </authorList>
    </citation>
    <scope>NUCLEOTIDE SEQUENCE [LARGE SCALE GENOMIC DNA]</scope>
    <source>
        <strain evidence="22 23">DSM 108380</strain>
    </source>
</reference>
<dbReference type="InterPro" id="IPR055414">
    <property type="entry name" value="LRR_R13L4/SHOC2-like"/>
</dbReference>
<keyword evidence="23" id="KW-1185">Reference proteome</keyword>
<keyword evidence="7" id="KW-0433">Leucine-rich repeat</keyword>
<feature type="compositionally biased region" description="Basic and acidic residues" evidence="17">
    <location>
        <begin position="400"/>
        <end position="414"/>
    </location>
</feature>
<name>A0A8H4RMN6_9HELO</name>
<feature type="signal peptide" evidence="18">
    <location>
        <begin position="1"/>
        <end position="34"/>
    </location>
</feature>
<feature type="region of interest" description="Disordered" evidence="17">
    <location>
        <begin position="1200"/>
        <end position="1310"/>
    </location>
</feature>
<dbReference type="InterPro" id="IPR001611">
    <property type="entry name" value="Leu-rich_rpt"/>
</dbReference>
<feature type="compositionally biased region" description="Polar residues" evidence="17">
    <location>
        <begin position="210"/>
        <end position="260"/>
    </location>
</feature>
<feature type="compositionally biased region" description="Pro residues" evidence="17">
    <location>
        <begin position="1206"/>
        <end position="1216"/>
    </location>
</feature>
<accession>A0A8H4RMN6</accession>
<evidence type="ECO:0000256" key="1">
    <source>
        <dbReference type="ARBA" id="ARBA00001593"/>
    </source>
</evidence>
<comment type="caution">
    <text evidence="22">The sequence shown here is derived from an EMBL/GenBank/DDBJ whole genome shotgun (WGS) entry which is preliminary data.</text>
</comment>
<evidence type="ECO:0000256" key="4">
    <source>
        <dbReference type="ARBA" id="ARBA00005381"/>
    </source>
</evidence>
<dbReference type="GO" id="GO:0005524">
    <property type="term" value="F:ATP binding"/>
    <property type="evidence" value="ECO:0007669"/>
    <property type="project" value="UniProtKB-KW"/>
</dbReference>
<keyword evidence="8" id="KW-0479">Metal-binding</keyword>
<evidence type="ECO:0000256" key="5">
    <source>
        <dbReference type="ARBA" id="ARBA00012201"/>
    </source>
</evidence>
<dbReference type="Pfam" id="PF08509">
    <property type="entry name" value="Ad_cyc_g-alpha"/>
    <property type="match status" value="1"/>
</dbReference>
<dbReference type="InterPro" id="IPR001932">
    <property type="entry name" value="PPM-type_phosphatase-like_dom"/>
</dbReference>
<protein>
    <recommendedName>
        <fullName evidence="6">Adenylate cyclase</fullName>
        <ecNumber evidence="5">4.6.1.1</ecNumber>
    </recommendedName>
    <alternativeName>
        <fullName evidence="15">ATP pyrophosphate-lyase</fullName>
    </alternativeName>
    <alternativeName>
        <fullName evidence="16">Adenylyl cyclase</fullName>
    </alternativeName>
</protein>
<organism evidence="22 23">
    <name type="scientific">Cudoniella acicularis</name>
    <dbReference type="NCBI Taxonomy" id="354080"/>
    <lineage>
        <taxon>Eukaryota</taxon>
        <taxon>Fungi</taxon>
        <taxon>Dikarya</taxon>
        <taxon>Ascomycota</taxon>
        <taxon>Pezizomycotina</taxon>
        <taxon>Leotiomycetes</taxon>
        <taxon>Helotiales</taxon>
        <taxon>Tricladiaceae</taxon>
        <taxon>Cudoniella</taxon>
    </lineage>
</organism>
<feature type="compositionally biased region" description="Basic residues" evidence="17">
    <location>
        <begin position="431"/>
        <end position="445"/>
    </location>
</feature>
<evidence type="ECO:0000256" key="14">
    <source>
        <dbReference type="ARBA" id="ARBA00023239"/>
    </source>
</evidence>
<comment type="function">
    <text evidence="3">Plays essential roles in regulation of cellular metabolism by catalyzing the synthesis of a second messenger, cAMP.</text>
</comment>
<dbReference type="SMART" id="SM00314">
    <property type="entry name" value="RA"/>
    <property type="match status" value="1"/>
</dbReference>
<proteinExistence type="inferred from homology"/>
<dbReference type="EMBL" id="JAAMPI010000435">
    <property type="protein sequence ID" value="KAF4631524.1"/>
    <property type="molecule type" value="Genomic_DNA"/>
</dbReference>
<keyword evidence="13" id="KW-0115">cAMP biosynthesis</keyword>
<comment type="catalytic activity">
    <reaction evidence="1">
        <text>ATP = 3',5'-cyclic AMP + diphosphate</text>
        <dbReference type="Rhea" id="RHEA:15389"/>
        <dbReference type="ChEBI" id="CHEBI:30616"/>
        <dbReference type="ChEBI" id="CHEBI:33019"/>
        <dbReference type="ChEBI" id="CHEBI:58165"/>
        <dbReference type="EC" id="4.6.1.1"/>
    </reaction>
</comment>
<dbReference type="InterPro" id="IPR001054">
    <property type="entry name" value="A/G_cyclase"/>
</dbReference>
<evidence type="ECO:0000256" key="3">
    <source>
        <dbReference type="ARBA" id="ARBA00003896"/>
    </source>
</evidence>
<evidence type="ECO:0000256" key="7">
    <source>
        <dbReference type="ARBA" id="ARBA00022614"/>
    </source>
</evidence>
<feature type="compositionally biased region" description="Low complexity" evidence="17">
    <location>
        <begin position="1219"/>
        <end position="1236"/>
    </location>
</feature>
<evidence type="ECO:0000313" key="23">
    <source>
        <dbReference type="Proteomes" id="UP000566819"/>
    </source>
</evidence>
<comment type="cofactor">
    <cofactor evidence="2">
        <name>Mg(2+)</name>
        <dbReference type="ChEBI" id="CHEBI:18420"/>
    </cofactor>
</comment>
<feature type="domain" description="Guanylate cyclase" evidence="19">
    <location>
        <begin position="1860"/>
        <end position="1997"/>
    </location>
</feature>
<evidence type="ECO:0000256" key="6">
    <source>
        <dbReference type="ARBA" id="ARBA00021420"/>
    </source>
</evidence>
<evidence type="ECO:0000256" key="10">
    <source>
        <dbReference type="ARBA" id="ARBA00022741"/>
    </source>
</evidence>
<evidence type="ECO:0000256" key="11">
    <source>
        <dbReference type="ARBA" id="ARBA00022840"/>
    </source>
</evidence>
<comment type="similarity">
    <text evidence="4">Belongs to the adenylyl cyclase class-3 family.</text>
</comment>
<dbReference type="CDD" id="cd07302">
    <property type="entry name" value="CHD"/>
    <property type="match status" value="1"/>
</dbReference>
<dbReference type="InterPro" id="IPR003591">
    <property type="entry name" value="Leu-rich_rpt_typical-subtyp"/>
</dbReference>
<dbReference type="Pfam" id="PF00481">
    <property type="entry name" value="PP2C"/>
    <property type="match status" value="1"/>
</dbReference>
<feature type="domain" description="Ras-associating" evidence="20">
    <location>
        <begin position="723"/>
        <end position="814"/>
    </location>
</feature>
<dbReference type="SMART" id="SM00789">
    <property type="entry name" value="Ad_cyc_g-alpha"/>
    <property type="match status" value="1"/>
</dbReference>
<keyword evidence="11" id="KW-0067">ATP-binding</keyword>
<dbReference type="GO" id="GO:0000287">
    <property type="term" value="F:magnesium ion binding"/>
    <property type="evidence" value="ECO:0007669"/>
    <property type="project" value="InterPro"/>
</dbReference>
<feature type="compositionally biased region" description="Polar residues" evidence="17">
    <location>
        <begin position="1288"/>
        <end position="1304"/>
    </location>
</feature>
<dbReference type="InterPro" id="IPR032675">
    <property type="entry name" value="LRR_dom_sf"/>
</dbReference>
<dbReference type="PROSITE" id="PS51746">
    <property type="entry name" value="PPM_2"/>
    <property type="match status" value="1"/>
</dbReference>
<dbReference type="FunFam" id="3.80.10.10:FF:000220">
    <property type="entry name" value="Adenylate cyclase AcyA"/>
    <property type="match status" value="1"/>
</dbReference>
<feature type="region of interest" description="Disordered" evidence="17">
    <location>
        <begin position="156"/>
        <end position="188"/>
    </location>
</feature>
<dbReference type="InterPro" id="IPR036457">
    <property type="entry name" value="PPM-type-like_dom_sf"/>
</dbReference>
<dbReference type="InterPro" id="IPR050216">
    <property type="entry name" value="LRR_domain-containing"/>
</dbReference>
<dbReference type="Pfam" id="PF23010">
    <property type="entry name" value="RA_3"/>
    <property type="match status" value="1"/>
</dbReference>
<evidence type="ECO:0000313" key="22">
    <source>
        <dbReference type="EMBL" id="KAF4631524.1"/>
    </source>
</evidence>
<dbReference type="Pfam" id="PF13855">
    <property type="entry name" value="LRR_8"/>
    <property type="match status" value="1"/>
</dbReference>
<dbReference type="Pfam" id="PF00211">
    <property type="entry name" value="Guanylate_cyc"/>
    <property type="match status" value="1"/>
</dbReference>
<dbReference type="FunFam" id="3.60.40.10:FF:000055">
    <property type="entry name" value="Adenylate cyclase AcyA"/>
    <property type="match status" value="1"/>
</dbReference>
<dbReference type="InterPro" id="IPR055071">
    <property type="entry name" value="RA_PHLPP-like"/>
</dbReference>
<dbReference type="EC" id="4.6.1.1" evidence="5"/>
<dbReference type="SUPFAM" id="SSF81606">
    <property type="entry name" value="PP2C-like"/>
    <property type="match status" value="1"/>
</dbReference>
<dbReference type="CDD" id="cd00143">
    <property type="entry name" value="PP2Cc"/>
    <property type="match status" value="1"/>
</dbReference>
<dbReference type="FunFam" id="3.80.10.10:FF:000305">
    <property type="entry name" value="Adenylate cyclase AcyA"/>
    <property type="match status" value="1"/>
</dbReference>
<evidence type="ECO:0000256" key="12">
    <source>
        <dbReference type="ARBA" id="ARBA00022842"/>
    </source>
</evidence>
<dbReference type="SUPFAM" id="SSF52058">
    <property type="entry name" value="L domain-like"/>
    <property type="match status" value="2"/>
</dbReference>
<sequence length="2239" mass="246361">MPLSDLVRRREALSALCWCWYLHTVLVLTPGVRAQCTGQRQDSGLGVADLVDAGFDMSSRDPKSGLVSICIVEGLRRLMCAALIFGSLPIPSNQARSSGGLRDEEPQCWSKRTVEAGEQTSSCAVVLNLPVPGRGSSQCVLWLTAACICAGHRVETDPQVSPTSTAPRSTTSPSSTSPNVSPRDHRMTDFGNYRRDLAVLETSGGRIPQIQHNPPTALASPNQTAPWMSTNGQNGTPSSAFGTTFYNDSSDNLSQASQLSPAFRPGTGFTGYTNASDSPADADFGDERRPSVASVTTASSTGSKSSVSRGGIHKKLQTFFGEDFPGRDGSDTSLPSHGKEARSHSFARSHRERNLSSATDITQRDASPAPSRPRTPVPSSDVVPFLYQDSQDISLYGEAPVREKLSGPDRERYITENPQPPPKTSSSSRSGHSHVHLPGHSHRHNKSNEDARSLRPTVSREDSGVSARLKDRGPSSMGTVLNNSSNSSLSKRPASPTPSGMSTWSQTTARTAMNDGGTSPTGHGKRGIFGRLRKHKEKDGGSSRLKDLPGSVRSFNPPPARSDKNQGSPDFGYWSREGSVAGSDINLLPKIDNSQFGRPTGNSSRLNKLPFRKGRAKNFDDSEPLSDLNEKGDLNHGSIFNLDTNLSNMEGILAKPPPLTPLDNSIFAGNVEDEAKIDAEGAGALGWDAPDSWAVKKVHDDNMSRLPEIDDTGVPPKADDKGPPYCIRIFRVDGTFATLSTPLNATVTEIMGQLGKKTYMTASIDNYQIIMKKHDLQRILGAGERPVVIQKQLLKQAGYEDRDRIEDVGREDNSYLCRFSFVPARESGYASVTNDPGVSRVQKYSHVDLSGRNLITIPIALYSKASEIISLNLSRNLSLDLPKDFIQSCQNLRDIKFVNNEAWKLPPSLSWASRLTILDVSNNRLEQLEHAELSRLSGLISLKLANNRLRSLPSYFGGFKSLRTLNVSSNFLDEFPTFLCELEGLVDIDMSFNGIAKLPDEIGRLRNLERFVITNNRLTGSLPDTFGQLVNLREVDIRYNTLSSINVIATLPKVEQISADHNSVSVCESEFTKIRVLRLNSNPVTKFEIYNYVPTLTTLILSNAKLAHIPDAAFDKMPNLVKLVLDKNHFVSLPSHVGKLRKLEYFSIAMNALSSLPPEIGCLTELRVLDVRQNNLKKLPMELWWASKLETLNISSNVLDNFPKPASRPPQVPGDLPPQNQGQSNGTSGQNHSNSSFEELGPLEAFGQRRPSQASSGLLSVGGSPVPGAGDRKGSVVSLYGKGGRKTSVVSRTASESTIGTMTPPSARKDSSLSARLINTFAGSLRSLYLAENQLDDDVFDEITLLSELRVLNLSYNDLNDMPQRSLKCWPRLVELYLSGNELTSLPSDDFEEFSLLQVLHINGNKFQTLPAELGKAHRLAVLDCGSNSLKYNVSNWPYDWNWNWNTNLKYLNLSGNKRLEIKPSLPGGSGARDGRDLTDFSALQHLRILGLMDVTLTIPTIPDQTEDRRVRTSGSLAGQLAYGMADTLGKNDHLSLIDMVVPRFNSTETETLLGMFDGQTLSNGGSKIAKYLHENFGHIFSEELRKLNSAFEETPVDALRRAFLALNKDLATAATQHTEERSLLSHRGSAAPAVLSQADLHSGGVATVMFLQQSELYVANVGDAQAMLIHSEGGHRILTRKHDPAEPNERQRIRDAGGWVSRQGKLNDILDVSRAFGYVQLMPAVQAAPHITHVTVKEQDEMILIASKELWEYLSPELVVDVARNERGDLMRAAQRLRDLAMAFGATNKLMVMMIGVSDLKKRAQIRPHRVHSLLLNPALIDDPYNAPMKRPKRKGESVEDPMLRRLQAEIQAPVGDISIVFTDIKSSTLLWETFPDAMRSAIKQHNEVMRRQLRIIGGYEVKTEGDAFMVSFPTATSALLWCFAVQSALLEVEWPSEVLSSLLGQEIYDNDHTLIFKGLSVRMGAHWGNPVCENDPVTRRMDYFGPIVNRASRISSVADGGQITVSADFISEIQRCLETYSDNDRSGSTGSEDAYDNDMLAQSIRRELSSLSSQGFEVKDIGERKLKGLENPEYIYLMYPHALSGRIHYQQRLAENDKALVVEKPVTLSQQTQLSIDTDTVWALWGVSLRLEMLCSSLEVNKGKGIELQAPETAVMEKMKHRGGEVTDRFLVNFMTHQVSRIETCISTLATRHLAIGRCALSDLDQLRAPMDDVLGGLVAQLKELQKYKARFGELDE</sequence>
<dbReference type="InterPro" id="IPR029787">
    <property type="entry name" value="Nucleotide_cyclase"/>
</dbReference>
<dbReference type="FunFam" id="3.80.10.10:FF:000580">
    <property type="entry name" value="Adenylate cyclase AcyA"/>
    <property type="match status" value="1"/>
</dbReference>
<keyword evidence="14" id="KW-0456">Lyase</keyword>
<dbReference type="OrthoDB" id="2021138at2759"/>
<evidence type="ECO:0000256" key="9">
    <source>
        <dbReference type="ARBA" id="ARBA00022737"/>
    </source>
</evidence>
<dbReference type="SMART" id="SM00369">
    <property type="entry name" value="LRR_TYP"/>
    <property type="match status" value="12"/>
</dbReference>
<dbReference type="PROSITE" id="PS51450">
    <property type="entry name" value="LRR"/>
    <property type="match status" value="2"/>
</dbReference>
<evidence type="ECO:0000259" key="21">
    <source>
        <dbReference type="PROSITE" id="PS51746"/>
    </source>
</evidence>
<evidence type="ECO:0000256" key="16">
    <source>
        <dbReference type="ARBA" id="ARBA00032637"/>
    </source>
</evidence>
<dbReference type="InterPro" id="IPR013716">
    <property type="entry name" value="Adenylate_cyclase_G-a-bd"/>
</dbReference>
<dbReference type="SUPFAM" id="SSF55073">
    <property type="entry name" value="Nucleotide cyclase"/>
    <property type="match status" value="1"/>
</dbReference>
<evidence type="ECO:0000259" key="19">
    <source>
        <dbReference type="PROSITE" id="PS50125"/>
    </source>
</evidence>
<dbReference type="Gene3D" id="3.80.10.10">
    <property type="entry name" value="Ribonuclease Inhibitor"/>
    <property type="match status" value="3"/>
</dbReference>
<dbReference type="SMART" id="SM00364">
    <property type="entry name" value="LRR_BAC"/>
    <property type="match status" value="10"/>
</dbReference>
<dbReference type="Proteomes" id="UP000566819">
    <property type="component" value="Unassembled WGS sequence"/>
</dbReference>
<evidence type="ECO:0000259" key="20">
    <source>
        <dbReference type="PROSITE" id="PS50200"/>
    </source>
</evidence>
<dbReference type="GO" id="GO:0006171">
    <property type="term" value="P:cAMP biosynthetic process"/>
    <property type="evidence" value="ECO:0007669"/>
    <property type="project" value="UniProtKB-KW"/>
</dbReference>
<keyword evidence="9" id="KW-0677">Repeat</keyword>
<feature type="chain" id="PRO_5034067418" description="Adenylate cyclase" evidence="18">
    <location>
        <begin position="35"/>
        <end position="2239"/>
    </location>
</feature>
<dbReference type="Gene3D" id="3.30.70.1230">
    <property type="entry name" value="Nucleotide cyclase"/>
    <property type="match status" value="1"/>
</dbReference>
<dbReference type="GO" id="GO:0005737">
    <property type="term" value="C:cytoplasm"/>
    <property type="evidence" value="ECO:0007669"/>
    <property type="project" value="TreeGrafter"/>
</dbReference>
<gene>
    <name evidence="22" type="ORF">G7Y89_g6605</name>
</gene>
<evidence type="ECO:0000256" key="13">
    <source>
        <dbReference type="ARBA" id="ARBA00022998"/>
    </source>
</evidence>
<feature type="compositionally biased region" description="Basic and acidic residues" evidence="17">
    <location>
        <begin position="537"/>
        <end position="547"/>
    </location>
</feature>
<feature type="compositionally biased region" description="Low complexity" evidence="17">
    <location>
        <begin position="161"/>
        <end position="181"/>
    </location>
</feature>
<evidence type="ECO:0000256" key="18">
    <source>
        <dbReference type="SAM" id="SignalP"/>
    </source>
</evidence>
<feature type="region of interest" description="Disordered" evidence="17">
    <location>
        <begin position="394"/>
        <end position="505"/>
    </location>
</feature>
<dbReference type="SMART" id="SM00044">
    <property type="entry name" value="CYCc"/>
    <property type="match status" value="1"/>
</dbReference>
<evidence type="ECO:0000256" key="2">
    <source>
        <dbReference type="ARBA" id="ARBA00001946"/>
    </source>
</evidence>
<evidence type="ECO:0000256" key="15">
    <source>
        <dbReference type="ARBA" id="ARBA00032597"/>
    </source>
</evidence>
<feature type="compositionally biased region" description="Basic and acidic residues" evidence="17">
    <location>
        <begin position="446"/>
        <end position="473"/>
    </location>
</feature>
<feature type="domain" description="PPM-type phosphatase" evidence="21">
    <location>
        <begin position="1522"/>
        <end position="1798"/>
    </location>
</feature>
<feature type="region of interest" description="Disordered" evidence="17">
    <location>
        <begin position="205"/>
        <end position="382"/>
    </location>
</feature>
<feature type="compositionally biased region" description="Low complexity" evidence="17">
    <location>
        <begin position="481"/>
        <end position="490"/>
    </location>
</feature>
<feature type="compositionally biased region" description="Low complexity" evidence="17">
    <location>
        <begin position="1255"/>
        <end position="1268"/>
    </location>
</feature>
<dbReference type="GO" id="GO:0004016">
    <property type="term" value="F:adenylate cyclase activity"/>
    <property type="evidence" value="ECO:0007669"/>
    <property type="project" value="UniProtKB-EC"/>
</dbReference>
<dbReference type="Pfam" id="PF23598">
    <property type="entry name" value="LRR_14"/>
    <property type="match status" value="1"/>
</dbReference>
<feature type="compositionally biased region" description="Polar residues" evidence="17">
    <location>
        <begin position="355"/>
        <end position="365"/>
    </location>
</feature>
<dbReference type="PROSITE" id="PS50200">
    <property type="entry name" value="RA"/>
    <property type="match status" value="1"/>
</dbReference>
<evidence type="ECO:0000256" key="17">
    <source>
        <dbReference type="SAM" id="MobiDB-lite"/>
    </source>
</evidence>
<evidence type="ECO:0000256" key="8">
    <source>
        <dbReference type="ARBA" id="ARBA00022723"/>
    </source>
</evidence>
<feature type="compositionally biased region" description="Low complexity" evidence="17">
    <location>
        <begin position="291"/>
        <end position="310"/>
    </location>
</feature>
<dbReference type="CDD" id="cd17214">
    <property type="entry name" value="RA_CYR1_like"/>
    <property type="match status" value="1"/>
</dbReference>
<keyword evidence="12" id="KW-0460">Magnesium</keyword>
<dbReference type="GO" id="GO:0035556">
    <property type="term" value="P:intracellular signal transduction"/>
    <property type="evidence" value="ECO:0007669"/>
    <property type="project" value="InterPro"/>
</dbReference>
<dbReference type="SMART" id="SM00332">
    <property type="entry name" value="PP2Cc"/>
    <property type="match status" value="1"/>
</dbReference>
<dbReference type="PROSITE" id="PS50125">
    <property type="entry name" value="GUANYLATE_CYCLASE_2"/>
    <property type="match status" value="1"/>
</dbReference>